<accession>A0ABY7WUT2</accession>
<dbReference type="Proteomes" id="UP001220377">
    <property type="component" value="Plasmid unnamed1"/>
</dbReference>
<keyword evidence="3" id="KW-1185">Reference proteome</keyword>
<gene>
    <name evidence="2" type="ORF">PQ472_12390</name>
</gene>
<dbReference type="NCBIfam" id="NF033539">
    <property type="entry name" value="transpos_IS1380"/>
    <property type="match status" value="1"/>
</dbReference>
<keyword evidence="2" id="KW-0614">Plasmid</keyword>
<protein>
    <submittedName>
        <fullName evidence="2">IS1380 family transposase</fullName>
    </submittedName>
</protein>
<dbReference type="EMBL" id="CP117885">
    <property type="protein sequence ID" value="WDF83881.1"/>
    <property type="molecule type" value="Genomic_DNA"/>
</dbReference>
<proteinExistence type="predicted"/>
<dbReference type="InterPro" id="IPR012337">
    <property type="entry name" value="RNaseH-like_sf"/>
</dbReference>
<evidence type="ECO:0000259" key="1">
    <source>
        <dbReference type="Pfam" id="PF13701"/>
    </source>
</evidence>
<sequence>MSITQQSSLHFNSQIVVTDNGKRVSSFGGLTLFREFTDAIHLDYRLRECGFVEWRRNPQHSMVKLASYAIAQRVCGFATDTSANALRRDPVWQALWGRLLPSQASISRFYQTFRDNLPALAGLHRLSLSLANLKLNHTRGTLVFDMDSTNFNAYGHQEGVEFNGHYDKMGLHPFVVYEGRTGLLLDIELRSGAVYTSNNAENYMDQLLAHFADRNVILRGDSGFATPKIYDMAAAHGADFVIRLKDNTLLKRLPPLVVANDPNFKLDGQEHFYSFFYQSPNWQQPHRLILMAKQNVEDLYPTYQYFITSLQSSAATVVQFYWKRGQMENYIKETKSGFFADRVSSHNFFVNEARMMIACLAYNIMQLMKLLVFPAHQRIWQIDTIRTHLLDIAASVATHARKTWINLTSSHPGLVLFWKILANTQQFRL</sequence>
<dbReference type="SUPFAM" id="SSF53098">
    <property type="entry name" value="Ribonuclease H-like"/>
    <property type="match status" value="1"/>
</dbReference>
<dbReference type="RefSeq" id="WP_274262458.1">
    <property type="nucleotide sequence ID" value="NZ_CP117885.1"/>
</dbReference>
<feature type="domain" description="Transposase DDE" evidence="1">
    <location>
        <begin position="9"/>
        <end position="427"/>
    </location>
</feature>
<organism evidence="2 3">
    <name type="scientific">Lacticaseibacillus pabuli</name>
    <dbReference type="NCBI Taxonomy" id="3025672"/>
    <lineage>
        <taxon>Bacteria</taxon>
        <taxon>Bacillati</taxon>
        <taxon>Bacillota</taxon>
        <taxon>Bacilli</taxon>
        <taxon>Lactobacillales</taxon>
        <taxon>Lactobacillaceae</taxon>
        <taxon>Lacticaseibacillus</taxon>
    </lineage>
</organism>
<dbReference type="InterPro" id="IPR025668">
    <property type="entry name" value="Tnp_DDE_dom"/>
</dbReference>
<dbReference type="Pfam" id="PF13701">
    <property type="entry name" value="DDE_Tnp_1_4"/>
    <property type="match status" value="1"/>
</dbReference>
<evidence type="ECO:0000313" key="2">
    <source>
        <dbReference type="EMBL" id="WDF83881.1"/>
    </source>
</evidence>
<name>A0ABY7WUT2_9LACO</name>
<geneLocation type="plasmid" evidence="2 3">
    <name>unnamed1</name>
</geneLocation>
<evidence type="ECO:0000313" key="3">
    <source>
        <dbReference type="Proteomes" id="UP001220377"/>
    </source>
</evidence>
<reference evidence="2 3" key="1">
    <citation type="submission" date="2023-02" db="EMBL/GenBank/DDBJ databases">
        <title>Genome sequence of Lacticaseibacillus sp. KACC 23028.</title>
        <authorList>
            <person name="Kim S."/>
            <person name="Heo J."/>
            <person name="Kwon S.-W."/>
        </authorList>
    </citation>
    <scope>NUCLEOTIDE SEQUENCE [LARGE SCALE GENOMIC DNA]</scope>
    <source>
        <strain evidence="2 3">KACC 23028</strain>
        <plasmid evidence="2 3">unnamed1</plasmid>
    </source>
</reference>
<dbReference type="InterPro" id="IPR047960">
    <property type="entry name" value="Transpos_IS1380"/>
</dbReference>